<reference evidence="1" key="1">
    <citation type="submission" date="2019-02" db="EMBL/GenBank/DDBJ databases">
        <authorList>
            <person name="Gruber-Vodicka R. H."/>
            <person name="Seah K. B. B."/>
        </authorList>
    </citation>
    <scope>NUCLEOTIDE SEQUENCE</scope>
    <source>
        <strain evidence="1">BECK_S312</strain>
        <strain evidence="2">BECK_S426</strain>
    </source>
</reference>
<organism evidence="1">
    <name type="scientific">Candidatus Kentrum sp. LPFa</name>
    <dbReference type="NCBI Taxonomy" id="2126335"/>
    <lineage>
        <taxon>Bacteria</taxon>
        <taxon>Pseudomonadati</taxon>
        <taxon>Pseudomonadota</taxon>
        <taxon>Gammaproteobacteria</taxon>
        <taxon>Candidatus Kentrum</taxon>
    </lineage>
</organism>
<dbReference type="EMBL" id="CAADFP010000001">
    <property type="protein sequence ID" value="VFK22653.1"/>
    <property type="molecule type" value="Genomic_DNA"/>
</dbReference>
<sequence length="89" mass="10421">MGQFLAIGLATRVSAKKTEVDESQLDIEQLQEEMKAKLYYAPEIYVANDNNDSSYEFILKDDVLYPQLIPFLKTIYIRFSMRTRYITTI</sequence>
<name>A0A450VMR4_9GAMM</name>
<evidence type="ECO:0000313" key="2">
    <source>
        <dbReference type="EMBL" id="VFK22653.1"/>
    </source>
</evidence>
<accession>A0A450VMR4</accession>
<proteinExistence type="predicted"/>
<protein>
    <submittedName>
        <fullName evidence="1">Uncharacterized protein</fullName>
    </submittedName>
</protein>
<evidence type="ECO:0000313" key="1">
    <source>
        <dbReference type="EMBL" id="VFK06083.1"/>
    </source>
</evidence>
<gene>
    <name evidence="1" type="ORF">BECKLPF1236A_GA0070988_1000124</name>
    <name evidence="2" type="ORF">BECKLPF1236C_GA0070990_1000127</name>
</gene>
<dbReference type="AlphaFoldDB" id="A0A450VMR4"/>
<dbReference type="EMBL" id="CAADFM010000001">
    <property type="protein sequence ID" value="VFK06083.1"/>
    <property type="molecule type" value="Genomic_DNA"/>
</dbReference>